<proteinExistence type="inferred from homology"/>
<evidence type="ECO:0000313" key="3">
    <source>
        <dbReference type="EMBL" id="ANS91680.1"/>
    </source>
</evidence>
<evidence type="ECO:0000259" key="2">
    <source>
        <dbReference type="Pfam" id="PF01051"/>
    </source>
</evidence>
<name>A0A1B1P6F5_KLEPN</name>
<dbReference type="InterPro" id="IPR000525">
    <property type="entry name" value="Initiator_Rep_WH1"/>
</dbReference>
<protein>
    <submittedName>
        <fullName evidence="3">RepA</fullName>
    </submittedName>
</protein>
<gene>
    <name evidence="3" type="primary">repA</name>
</gene>
<geneLocation type="plasmid" evidence="3">
    <name>pHS091147</name>
</geneLocation>
<dbReference type="EMBL" id="KX236178">
    <property type="protein sequence ID" value="ANS91680.1"/>
    <property type="molecule type" value="Genomic_DNA"/>
</dbReference>
<evidence type="ECO:0000256" key="1">
    <source>
        <dbReference type="ARBA" id="ARBA00038283"/>
    </source>
</evidence>
<dbReference type="AlphaFoldDB" id="A0A1B1P6F5"/>
<dbReference type="GO" id="GO:0003887">
    <property type="term" value="F:DNA-directed DNA polymerase activity"/>
    <property type="evidence" value="ECO:0007669"/>
    <property type="project" value="InterPro"/>
</dbReference>
<keyword evidence="3" id="KW-0614">Plasmid</keyword>
<feature type="domain" description="Initiator Rep protein WH1" evidence="2">
    <location>
        <begin position="109"/>
        <end position="224"/>
    </location>
</feature>
<sequence>MNGYNYMNENVYIGEVIGPDCESVNNKLTVTSKATVQPVALMRLNVFVPSSRPAKGTRTSIDATSVLKDLEFSRREGYDDIRITGERLSMAIDFKVWVGIIEAFSKYGLKTNSIKLTFHEFAGMCRFESKRFDSRLRKSISEALTRIRGKTITFTRSDSEGLQKVSVTGLLKTGELDFANDQVELEADQRLWELYQTDYTVLLRHKPINALTRKEAAQALYTFIESLPTNPVPISFKRIRDRLSLLSPVKEQNRIIKLALKQLQDIGYLDHSITKKGKETFILIHRRSANPNPGTLYRWFQPMHRNRCVDRSLFYI</sequence>
<accession>A0A1B1P6F5</accession>
<dbReference type="Pfam" id="PF01051">
    <property type="entry name" value="Rep3_N"/>
    <property type="match status" value="1"/>
</dbReference>
<organism evidence="3">
    <name type="scientific">Klebsiella pneumoniae</name>
    <dbReference type="NCBI Taxonomy" id="573"/>
    <lineage>
        <taxon>Bacteria</taxon>
        <taxon>Pseudomonadati</taxon>
        <taxon>Pseudomonadota</taxon>
        <taxon>Gammaproteobacteria</taxon>
        <taxon>Enterobacterales</taxon>
        <taxon>Enterobacteriaceae</taxon>
        <taxon>Klebsiella/Raoultella group</taxon>
        <taxon>Klebsiella</taxon>
        <taxon>Klebsiella pneumoniae complex</taxon>
    </lineage>
</organism>
<comment type="similarity">
    <text evidence="1">Belongs to the initiator RepB protein family.</text>
</comment>
<dbReference type="GO" id="GO:0006270">
    <property type="term" value="P:DNA replication initiation"/>
    <property type="evidence" value="ECO:0007669"/>
    <property type="project" value="InterPro"/>
</dbReference>
<reference evidence="3" key="1">
    <citation type="submission" date="2016-05" db="EMBL/GenBank/DDBJ databases">
        <title>Complete Sequence of a Clinical Klebsiella pneumoniae MultidrugResistance Plasmid pHS091147, Coharboring blaKPC-2, blaCTX-M-14, blaTEM-1 and truncated qnrB2.</title>
        <authorList>
            <person name="Jiang X."/>
            <person name="Tang Y."/>
            <person name="Shen P."/>
        </authorList>
    </citation>
    <scope>NUCLEOTIDE SEQUENCE</scope>
    <source>
        <strain evidence="3">HS091147</strain>
        <plasmid evidence="3">pHS091147</plasmid>
    </source>
</reference>